<keyword evidence="5" id="KW-1185">Reference proteome</keyword>
<dbReference type="InterPro" id="IPR020472">
    <property type="entry name" value="WD40_PAC1"/>
</dbReference>
<proteinExistence type="inferred from homology"/>
<reference evidence="4" key="1">
    <citation type="submission" date="2022-03" db="EMBL/GenBank/DDBJ databases">
        <authorList>
            <person name="Martin C."/>
        </authorList>
    </citation>
    <scope>NUCLEOTIDE SEQUENCE</scope>
</reference>
<dbReference type="PRINTS" id="PR00320">
    <property type="entry name" value="GPROTEINBRPT"/>
</dbReference>
<evidence type="ECO:0000313" key="5">
    <source>
        <dbReference type="Proteomes" id="UP000749559"/>
    </source>
</evidence>
<dbReference type="SMART" id="SM00320">
    <property type="entry name" value="WD40"/>
    <property type="match status" value="7"/>
</dbReference>
<dbReference type="Pfam" id="PF04003">
    <property type="entry name" value="Utp12"/>
    <property type="match status" value="1"/>
</dbReference>
<dbReference type="InterPro" id="IPR001680">
    <property type="entry name" value="WD40_rpt"/>
</dbReference>
<dbReference type="InterPro" id="IPR007148">
    <property type="entry name" value="SSU_processome_Utp12"/>
</dbReference>
<feature type="non-terminal residue" evidence="4">
    <location>
        <position position="1"/>
    </location>
</feature>
<dbReference type="PROSITE" id="PS50082">
    <property type="entry name" value="WD_REPEATS_2"/>
    <property type="match status" value="5"/>
</dbReference>
<dbReference type="EMBL" id="CAIIXF020000011">
    <property type="protein sequence ID" value="CAH1798543.1"/>
    <property type="molecule type" value="Genomic_DNA"/>
</dbReference>
<sequence length="600" mass="67219">LKPDDRLPRLNPIKTSFKTKIRAFDMGASKNGIINAITLLNNNTLEVFCVDTTEKQSGESISKGRLSIQGHRSDVRTMCFSSDNTALASASGEALKIWNRTSQQCIRTMECGYALCSMFAPGDRHLIIGTKAGKLQIFDIASGDLIEEVDAHDKAVWSIAMAHDKQGLVSGGADKQLKFWNFELISDEDTTSKRLSLVHVRTLKMSDDVLCVKFSPDGRLVAAALLDNTVKVFFNDTLKFFLSLYGHKLPVLCMDISSDSTTLVTGSADRNIKLWGLDFGDCHKSIFAHDDSIMCVQFVPKTHLFFTGGKDRKLKQWDADSFAHILTLEGHHGEIWCLSVSPNGAHVASGSHDKSIRLWEKTQEALVLEEEREMEREKEYEEGVGQMEQPVVPGEVTTETGMAARKTMETVKAAERIMEAIELYKEETAKIEEARAVAKTSGKEYVAPSLHILFTAHKAATPEQYVMTVLKKVKSSELEESLLVLPFNYVMDLLKLLNIFIEKGWNTELSSRCLVFLLKVHQGQITSNQVLLPILDRLCKNTTTQVEKLRDDVGFNMAGLQFLQQLYKEKEEVGFFSDATDKFKQKKKKAKKLTMLAIKT</sequence>
<dbReference type="GO" id="GO:0032040">
    <property type="term" value="C:small-subunit processome"/>
    <property type="evidence" value="ECO:0007669"/>
    <property type="project" value="TreeGrafter"/>
</dbReference>
<dbReference type="SUPFAM" id="SSF50978">
    <property type="entry name" value="WD40 repeat-like"/>
    <property type="match status" value="1"/>
</dbReference>
<dbReference type="GO" id="GO:0030515">
    <property type="term" value="F:snoRNA binding"/>
    <property type="evidence" value="ECO:0007669"/>
    <property type="project" value="TreeGrafter"/>
</dbReference>
<organism evidence="4 5">
    <name type="scientific">Owenia fusiformis</name>
    <name type="common">Polychaete worm</name>
    <dbReference type="NCBI Taxonomy" id="6347"/>
    <lineage>
        <taxon>Eukaryota</taxon>
        <taxon>Metazoa</taxon>
        <taxon>Spiralia</taxon>
        <taxon>Lophotrochozoa</taxon>
        <taxon>Annelida</taxon>
        <taxon>Polychaeta</taxon>
        <taxon>Sedentaria</taxon>
        <taxon>Canalipalpata</taxon>
        <taxon>Sabellida</taxon>
        <taxon>Oweniida</taxon>
        <taxon>Oweniidae</taxon>
        <taxon>Owenia</taxon>
    </lineage>
</organism>
<dbReference type="PANTHER" id="PTHR19853">
    <property type="entry name" value="WD REPEAT CONTAINING PROTEIN 3 WDR3"/>
    <property type="match status" value="1"/>
</dbReference>
<dbReference type="PROSITE" id="PS00678">
    <property type="entry name" value="WD_REPEATS_1"/>
    <property type="match status" value="1"/>
</dbReference>
<dbReference type="OrthoDB" id="407922at2759"/>
<dbReference type="Pfam" id="PF25172">
    <property type="entry name" value="Beta-prop_WDR3_2nd"/>
    <property type="match status" value="1"/>
</dbReference>
<evidence type="ECO:0000313" key="4">
    <source>
        <dbReference type="EMBL" id="CAH1798543.1"/>
    </source>
</evidence>
<dbReference type="InterPro" id="IPR015943">
    <property type="entry name" value="WD40/YVTN_repeat-like_dom_sf"/>
</dbReference>
<dbReference type="PANTHER" id="PTHR19853:SF0">
    <property type="entry name" value="WD REPEAT-CONTAINING PROTEIN 3"/>
    <property type="match status" value="1"/>
</dbReference>
<evidence type="ECO:0000256" key="1">
    <source>
        <dbReference type="ARBA" id="ARBA00022574"/>
    </source>
</evidence>
<dbReference type="FunFam" id="2.130.10.10:FF:000172">
    <property type="entry name" value="WD repeat domain 3"/>
    <property type="match status" value="1"/>
</dbReference>
<dbReference type="AlphaFoldDB" id="A0A8J1TD57"/>
<dbReference type="InterPro" id="IPR051570">
    <property type="entry name" value="TBC1_cilium_biogenesis"/>
</dbReference>
<protein>
    <submittedName>
        <fullName evidence="4">Uncharacterized protein</fullName>
    </submittedName>
</protein>
<dbReference type="GO" id="GO:0030490">
    <property type="term" value="P:maturation of SSU-rRNA"/>
    <property type="evidence" value="ECO:0007669"/>
    <property type="project" value="TreeGrafter"/>
</dbReference>
<name>A0A8J1TD57_OWEFU</name>
<keyword evidence="1" id="KW-0853">WD repeat</keyword>
<evidence type="ECO:0000256" key="3">
    <source>
        <dbReference type="ARBA" id="ARBA00038229"/>
    </source>
</evidence>
<keyword evidence="2" id="KW-0677">Repeat</keyword>
<dbReference type="Proteomes" id="UP000749559">
    <property type="component" value="Unassembled WGS sequence"/>
</dbReference>
<comment type="caution">
    <text evidence="4">The sequence shown here is derived from an EMBL/GenBank/DDBJ whole genome shotgun (WGS) entry which is preliminary data.</text>
</comment>
<comment type="similarity">
    <text evidence="3">Belongs to the WD repeat WDR3/UTP12 family.</text>
</comment>
<dbReference type="InterPro" id="IPR036322">
    <property type="entry name" value="WD40_repeat_dom_sf"/>
</dbReference>
<dbReference type="InterPro" id="IPR019775">
    <property type="entry name" value="WD40_repeat_CS"/>
</dbReference>
<dbReference type="Gene3D" id="2.130.10.10">
    <property type="entry name" value="YVTN repeat-like/Quinoprotein amine dehydrogenase"/>
    <property type="match status" value="3"/>
</dbReference>
<gene>
    <name evidence="4" type="ORF">OFUS_LOCUS22679</name>
</gene>
<dbReference type="CDD" id="cd00200">
    <property type="entry name" value="WD40"/>
    <property type="match status" value="1"/>
</dbReference>
<dbReference type="PROSITE" id="PS50294">
    <property type="entry name" value="WD_REPEATS_REGION"/>
    <property type="match status" value="4"/>
</dbReference>
<evidence type="ECO:0000256" key="2">
    <source>
        <dbReference type="ARBA" id="ARBA00022737"/>
    </source>
</evidence>
<dbReference type="FunFam" id="2.130.10.10:FF:000178">
    <property type="entry name" value="WD repeat domain 3"/>
    <property type="match status" value="1"/>
</dbReference>
<dbReference type="GO" id="GO:0034388">
    <property type="term" value="C:Pwp2p-containing subcomplex of 90S preribosome"/>
    <property type="evidence" value="ECO:0007669"/>
    <property type="project" value="TreeGrafter"/>
</dbReference>
<accession>A0A8J1TD57</accession>